<dbReference type="SUPFAM" id="SSF46689">
    <property type="entry name" value="Homeodomain-like"/>
    <property type="match status" value="1"/>
</dbReference>
<feature type="domain" description="HTH araC/xylS-type" evidence="4">
    <location>
        <begin position="139"/>
        <end position="242"/>
    </location>
</feature>
<dbReference type="AlphaFoldDB" id="A0A5F1ZUZ4"/>
<evidence type="ECO:0000313" key="5">
    <source>
        <dbReference type="EMBL" id="TGK01190.1"/>
    </source>
</evidence>
<dbReference type="OrthoDB" id="323290at2"/>
<keyword evidence="7" id="KW-1185">Reference proteome</keyword>
<dbReference type="InterPro" id="IPR018060">
    <property type="entry name" value="HTH_AraC"/>
</dbReference>
<protein>
    <submittedName>
        <fullName evidence="5">AraC family transcriptional regulator</fullName>
    </submittedName>
</protein>
<evidence type="ECO:0000256" key="2">
    <source>
        <dbReference type="ARBA" id="ARBA00023125"/>
    </source>
</evidence>
<evidence type="ECO:0000313" key="6">
    <source>
        <dbReference type="EMBL" id="TGL42359.1"/>
    </source>
</evidence>
<dbReference type="Gene3D" id="1.10.10.60">
    <property type="entry name" value="Homeodomain-like"/>
    <property type="match status" value="1"/>
</dbReference>
<dbReference type="Proteomes" id="UP000297273">
    <property type="component" value="Unassembled WGS sequence"/>
</dbReference>
<dbReference type="RefSeq" id="WP_135645307.1">
    <property type="nucleotide sequence ID" value="NZ_RQER01000006.1"/>
</dbReference>
<dbReference type="PANTHER" id="PTHR46796">
    <property type="entry name" value="HTH-TYPE TRANSCRIPTIONAL ACTIVATOR RHAS-RELATED"/>
    <property type="match status" value="1"/>
</dbReference>
<evidence type="ECO:0000313" key="7">
    <source>
        <dbReference type="Proteomes" id="UP000297273"/>
    </source>
</evidence>
<evidence type="ECO:0000259" key="4">
    <source>
        <dbReference type="PROSITE" id="PS01124"/>
    </source>
</evidence>
<keyword evidence="3" id="KW-0804">Transcription</keyword>
<keyword evidence="2" id="KW-0238">DNA-binding</keyword>
<keyword evidence="1" id="KW-0805">Transcription regulation</keyword>
<reference evidence="5 8" key="2">
    <citation type="journal article" date="2019" name="PLoS Negl. Trop. Dis.">
        <title>Revisiting the worldwide diversity of Leptospira species in the environment.</title>
        <authorList>
            <person name="Vincent A.T."/>
            <person name="Schiettekatte O."/>
            <person name="Bourhy P."/>
            <person name="Veyrier F.J."/>
            <person name="Picardeau M."/>
        </authorList>
    </citation>
    <scope>NUCLEOTIDE SEQUENCE [LARGE SCALE GENOMIC DNA]</scope>
    <source>
        <strain evidence="6">201702690</strain>
        <strain evidence="5 8">SSW18</strain>
    </source>
</reference>
<dbReference type="EMBL" id="RQGC01000004">
    <property type="protein sequence ID" value="TGL42359.1"/>
    <property type="molecule type" value="Genomic_DNA"/>
</dbReference>
<dbReference type="Pfam" id="PF12833">
    <property type="entry name" value="HTH_18"/>
    <property type="match status" value="1"/>
</dbReference>
<organism evidence="5 8">
    <name type="scientific">Leptospira langatensis</name>
    <dbReference type="NCBI Taxonomy" id="2484983"/>
    <lineage>
        <taxon>Bacteria</taxon>
        <taxon>Pseudomonadati</taxon>
        <taxon>Spirochaetota</taxon>
        <taxon>Spirochaetia</taxon>
        <taxon>Leptospirales</taxon>
        <taxon>Leptospiraceae</taxon>
        <taxon>Leptospira</taxon>
    </lineage>
</organism>
<sequence length="244" mass="27421">MNIFWDARDRSETYTVVPGENCVIGVQVRGRISRVEGERTEALRIAGITGVLTGPRTFYSQANTKSLLIQIPPLLLSRRISVPMNEIKDASLSLEDLFTKSEVSQLLEDCEEANENVSVSSWDASLVFQKFWKNKELKEDSDTYLIEAMQRIRSSAGELGIRSLAEDLGVSQSTLERGFKARVGINPKEFASLVRFRKALEGLGKTESLTELAYGSGYYDQAHFIREFKKKTGTSPKKWNSLNI</sequence>
<accession>A0A5F1ZUZ4</accession>
<evidence type="ECO:0000313" key="8">
    <source>
        <dbReference type="Proteomes" id="UP000297946"/>
    </source>
</evidence>
<dbReference type="InterPro" id="IPR050204">
    <property type="entry name" value="AraC_XylS_family_regulators"/>
</dbReference>
<dbReference type="PANTHER" id="PTHR46796:SF13">
    <property type="entry name" value="HTH-TYPE TRANSCRIPTIONAL ACTIVATOR RHAS"/>
    <property type="match status" value="1"/>
</dbReference>
<gene>
    <name evidence="5" type="ORF">EHO57_09585</name>
    <name evidence="6" type="ORF">EHQ53_09290</name>
</gene>
<reference evidence="6" key="1">
    <citation type="submission" date="2018-10" db="EMBL/GenBank/DDBJ databases">
        <authorList>
            <person name="Vincent A.T."/>
            <person name="Schiettekatte O."/>
            <person name="Bourhy P."/>
            <person name="Veyrier F.J."/>
            <person name="Picardeau M."/>
        </authorList>
    </citation>
    <scope>NUCLEOTIDE SEQUENCE</scope>
    <source>
        <strain evidence="6">201702690</strain>
    </source>
</reference>
<dbReference type="GO" id="GO:0043565">
    <property type="term" value="F:sequence-specific DNA binding"/>
    <property type="evidence" value="ECO:0007669"/>
    <property type="project" value="InterPro"/>
</dbReference>
<dbReference type="Proteomes" id="UP000297946">
    <property type="component" value="Unassembled WGS sequence"/>
</dbReference>
<dbReference type="InterPro" id="IPR009057">
    <property type="entry name" value="Homeodomain-like_sf"/>
</dbReference>
<dbReference type="SMART" id="SM00342">
    <property type="entry name" value="HTH_ARAC"/>
    <property type="match status" value="1"/>
</dbReference>
<name>A0A5F1ZUZ4_9LEPT</name>
<evidence type="ECO:0000256" key="1">
    <source>
        <dbReference type="ARBA" id="ARBA00023015"/>
    </source>
</evidence>
<dbReference type="PROSITE" id="PS01124">
    <property type="entry name" value="HTH_ARAC_FAMILY_2"/>
    <property type="match status" value="1"/>
</dbReference>
<dbReference type="GO" id="GO:0003700">
    <property type="term" value="F:DNA-binding transcription factor activity"/>
    <property type="evidence" value="ECO:0007669"/>
    <property type="project" value="InterPro"/>
</dbReference>
<dbReference type="EMBL" id="RQER01000006">
    <property type="protein sequence ID" value="TGK01190.1"/>
    <property type="molecule type" value="Genomic_DNA"/>
</dbReference>
<proteinExistence type="predicted"/>
<evidence type="ECO:0000256" key="3">
    <source>
        <dbReference type="ARBA" id="ARBA00023163"/>
    </source>
</evidence>
<comment type="caution">
    <text evidence="5">The sequence shown here is derived from an EMBL/GenBank/DDBJ whole genome shotgun (WGS) entry which is preliminary data.</text>
</comment>